<dbReference type="STRING" id="360412.LARV_00703"/>
<dbReference type="InterPro" id="IPR052552">
    <property type="entry name" value="YeaO-like"/>
</dbReference>
<dbReference type="RefSeq" id="WP_075072337.1">
    <property type="nucleotide sequence ID" value="NZ_DF967972.1"/>
</dbReference>
<name>A0A0S7BEL8_9CHLR</name>
<keyword evidence="2" id="KW-1185">Reference proteome</keyword>
<organism evidence="1">
    <name type="scientific">Longilinea arvoryzae</name>
    <dbReference type="NCBI Taxonomy" id="360412"/>
    <lineage>
        <taxon>Bacteria</taxon>
        <taxon>Bacillati</taxon>
        <taxon>Chloroflexota</taxon>
        <taxon>Anaerolineae</taxon>
        <taxon>Anaerolineales</taxon>
        <taxon>Anaerolineaceae</taxon>
        <taxon>Longilinea</taxon>
    </lineage>
</organism>
<gene>
    <name evidence="1" type="ORF">LARV_00703</name>
</gene>
<dbReference type="OrthoDB" id="9790745at2"/>
<dbReference type="AlphaFoldDB" id="A0A0S7BEL8"/>
<accession>A0A0S7BEL8</accession>
<evidence type="ECO:0000313" key="1">
    <source>
        <dbReference type="EMBL" id="GAP12963.1"/>
    </source>
</evidence>
<dbReference type="Proteomes" id="UP000055060">
    <property type="component" value="Unassembled WGS sequence"/>
</dbReference>
<proteinExistence type="predicted"/>
<reference evidence="1" key="1">
    <citation type="submission" date="2015-07" db="EMBL/GenBank/DDBJ databases">
        <title>Draft Genome Sequences of Anaerolinea thermolimosa IMO-1, Bellilinea caldifistulae GOMI-1, Leptolinea tardivitalis YMTK-2, Levilinea saccharolytica KIBI-1,Longilinea arvoryzae KOME-1, Previously Described as Members of the Anaerolineaceae (Chloroflexi).</title>
        <authorList>
            <person name="Sekiguchi Y."/>
            <person name="Ohashi A."/>
            <person name="Matsuura N."/>
            <person name="Tourlousse M.D."/>
        </authorList>
    </citation>
    <scope>NUCLEOTIDE SEQUENCE [LARGE SCALE GENOMIC DNA]</scope>
    <source>
        <strain evidence="1">KOME-1</strain>
    </source>
</reference>
<dbReference type="PANTHER" id="PTHR36849:SF1">
    <property type="entry name" value="CYTOPLASMIC PROTEIN"/>
    <property type="match status" value="1"/>
</dbReference>
<dbReference type="Pfam" id="PF22752">
    <property type="entry name" value="DUF488-N3i"/>
    <property type="match status" value="1"/>
</dbReference>
<sequence length="117" mass="13479">MLDIQVKRVYEPASTDDGFRVLVDRLWPRGLTAEKVQAGLWLKEVAPSNELRQLFHHDLAHWDEFKAGYFAELNANPEPVQKLLEFAARGRLTLLFSARDVEFNQAVVLREYLLAKA</sequence>
<protein>
    <submittedName>
        <fullName evidence="1">Uncharacterized conserved protein</fullName>
    </submittedName>
</protein>
<dbReference type="PANTHER" id="PTHR36849">
    <property type="entry name" value="CYTOPLASMIC PROTEIN-RELATED"/>
    <property type="match status" value="1"/>
</dbReference>
<dbReference type="EMBL" id="DF967972">
    <property type="protein sequence ID" value="GAP12963.1"/>
    <property type="molecule type" value="Genomic_DNA"/>
</dbReference>
<evidence type="ECO:0000313" key="2">
    <source>
        <dbReference type="Proteomes" id="UP000055060"/>
    </source>
</evidence>